<dbReference type="InterPro" id="IPR037135">
    <property type="entry name" value="DUF1653-like_dom_sf"/>
</dbReference>
<accession>A0A0J6WT90</accession>
<evidence type="ECO:0000259" key="1">
    <source>
        <dbReference type="Pfam" id="PF07866"/>
    </source>
</evidence>
<protein>
    <recommendedName>
        <fullName evidence="1">DUF1653 domain-containing protein</fullName>
    </recommendedName>
</protein>
<keyword evidence="3" id="KW-1185">Reference proteome</keyword>
<proteinExistence type="predicted"/>
<dbReference type="OrthoDB" id="371169at2"/>
<comment type="caution">
    <text evidence="2">The sequence shown here is derived from an EMBL/GenBank/DDBJ whole genome shotgun (WGS) entry which is preliminary data.</text>
</comment>
<dbReference type="STRING" id="39029.BSR42_06930"/>
<reference evidence="2 3" key="1">
    <citation type="submission" date="2015-06" db="EMBL/GenBank/DDBJ databases">
        <title>Draft genome sequence of beer spoilage bacterium Megasphaera cerevisiae type strain 20462.</title>
        <authorList>
            <person name="Kutumbaka K."/>
            <person name="Pasmowitz J."/>
            <person name="Mategko J."/>
            <person name="Reyes D."/>
            <person name="Friedrich A."/>
            <person name="Han S."/>
            <person name="Martens-Habbena W."/>
            <person name="Neal-McKinney J."/>
            <person name="Janagama H.K."/>
            <person name="Nadala C."/>
            <person name="Samadpour M."/>
        </authorList>
    </citation>
    <scope>NUCLEOTIDE SEQUENCE [LARGE SCALE GENOMIC DNA]</scope>
    <source>
        <strain evidence="2 3">DSM 20462</strain>
    </source>
</reference>
<dbReference type="Pfam" id="PF07866">
    <property type="entry name" value="DUF1653"/>
    <property type="match status" value="1"/>
</dbReference>
<dbReference type="InParanoid" id="A0A0J6WT90"/>
<gene>
    <name evidence="2" type="ORF">AB840_13890</name>
</gene>
<dbReference type="AlphaFoldDB" id="A0A0J6WT90"/>
<dbReference type="EMBL" id="LEKT01000068">
    <property type="protein sequence ID" value="KMO85373.1"/>
    <property type="molecule type" value="Genomic_DNA"/>
</dbReference>
<dbReference type="PATRIC" id="fig|1122219.3.peg.3004"/>
<dbReference type="Gene3D" id="2.30.30.320">
    <property type="entry name" value="DUF1653-like domain"/>
    <property type="match status" value="1"/>
</dbReference>
<sequence length="76" mass="9324">MRELPKENEIWRHFKNNTYQIVTIAEHTETGEKFVIYKALYDTMKTYARPLKDFMSEVDKEKYPKAEQDYRFVKIK</sequence>
<evidence type="ECO:0000313" key="3">
    <source>
        <dbReference type="Proteomes" id="UP000036503"/>
    </source>
</evidence>
<organism evidence="2 3">
    <name type="scientific">Megasphaera cerevisiae DSM 20462</name>
    <dbReference type="NCBI Taxonomy" id="1122219"/>
    <lineage>
        <taxon>Bacteria</taxon>
        <taxon>Bacillati</taxon>
        <taxon>Bacillota</taxon>
        <taxon>Negativicutes</taxon>
        <taxon>Veillonellales</taxon>
        <taxon>Veillonellaceae</taxon>
        <taxon>Megasphaera</taxon>
    </lineage>
</organism>
<feature type="domain" description="DUF1653" evidence="1">
    <location>
        <begin position="10"/>
        <end position="72"/>
    </location>
</feature>
<evidence type="ECO:0000313" key="2">
    <source>
        <dbReference type="EMBL" id="KMO85373.1"/>
    </source>
</evidence>
<dbReference type="RefSeq" id="WP_048515446.1">
    <property type="nucleotide sequence ID" value="NZ_FUXD01000072.1"/>
</dbReference>
<name>A0A0J6WT90_9FIRM</name>
<dbReference type="Proteomes" id="UP000036503">
    <property type="component" value="Unassembled WGS sequence"/>
</dbReference>
<dbReference type="InterPro" id="IPR023387">
    <property type="entry name" value="DUF1653-like_dom"/>
</dbReference>